<dbReference type="EMBL" id="JAFKOQ010000006">
    <property type="protein sequence ID" value="MBN8122526.1"/>
    <property type="molecule type" value="Genomic_DNA"/>
</dbReference>
<dbReference type="PROSITE" id="PS51198">
    <property type="entry name" value="UVRD_HELICASE_ATP_BIND"/>
    <property type="match status" value="1"/>
</dbReference>
<evidence type="ECO:0000313" key="12">
    <source>
        <dbReference type="Proteomes" id="UP000664056"/>
    </source>
</evidence>
<evidence type="ECO:0000256" key="5">
    <source>
        <dbReference type="ARBA" id="ARBA00023235"/>
    </source>
</evidence>
<evidence type="ECO:0000256" key="7">
    <source>
        <dbReference type="ARBA" id="ARBA00034808"/>
    </source>
</evidence>
<evidence type="ECO:0000256" key="6">
    <source>
        <dbReference type="ARBA" id="ARBA00034617"/>
    </source>
</evidence>
<dbReference type="GO" id="GO:0003916">
    <property type="term" value="F:DNA topoisomerase activity"/>
    <property type="evidence" value="ECO:0007669"/>
    <property type="project" value="InterPro"/>
</dbReference>
<dbReference type="GO" id="GO:0043138">
    <property type="term" value="F:3'-5' DNA helicase activity"/>
    <property type="evidence" value="ECO:0007669"/>
    <property type="project" value="UniProtKB-EC"/>
</dbReference>
<dbReference type="GO" id="GO:0006265">
    <property type="term" value="P:DNA topological change"/>
    <property type="evidence" value="ECO:0007669"/>
    <property type="project" value="InterPro"/>
</dbReference>
<dbReference type="InterPro" id="IPR013498">
    <property type="entry name" value="Topo_IA_Znf"/>
</dbReference>
<dbReference type="Gene3D" id="3.40.50.300">
    <property type="entry name" value="P-loop containing nucleotide triphosphate hydrolases"/>
    <property type="match status" value="3"/>
</dbReference>
<comment type="catalytic activity">
    <reaction evidence="6">
        <text>Couples ATP hydrolysis with the unwinding of duplex DNA by translocating in the 3'-5' direction.</text>
        <dbReference type="EC" id="5.6.2.4"/>
    </reaction>
</comment>
<dbReference type="GO" id="GO:0005694">
    <property type="term" value="C:chromosome"/>
    <property type="evidence" value="ECO:0007669"/>
    <property type="project" value="InterPro"/>
</dbReference>
<dbReference type="Pfam" id="PF13361">
    <property type="entry name" value="UvrD_C"/>
    <property type="match status" value="1"/>
</dbReference>
<dbReference type="InterPro" id="IPR027417">
    <property type="entry name" value="P-loop_NTPase"/>
</dbReference>
<dbReference type="InterPro" id="IPR014016">
    <property type="entry name" value="UvrD-like_ATP-bd"/>
</dbReference>
<evidence type="ECO:0000256" key="8">
    <source>
        <dbReference type="ARBA" id="ARBA00048988"/>
    </source>
</evidence>
<dbReference type="Proteomes" id="UP000664056">
    <property type="component" value="Unassembled WGS sequence"/>
</dbReference>
<evidence type="ECO:0000313" key="11">
    <source>
        <dbReference type="EMBL" id="MBN8122526.1"/>
    </source>
</evidence>
<dbReference type="PANTHER" id="PTHR11070">
    <property type="entry name" value="UVRD / RECB / PCRA DNA HELICASE FAMILY MEMBER"/>
    <property type="match status" value="1"/>
</dbReference>
<dbReference type="Pfam" id="PF01396">
    <property type="entry name" value="Zn_ribbon_Top1"/>
    <property type="match status" value="2"/>
</dbReference>
<evidence type="ECO:0000256" key="3">
    <source>
        <dbReference type="ARBA" id="ARBA00022806"/>
    </source>
</evidence>
<evidence type="ECO:0000256" key="9">
    <source>
        <dbReference type="PROSITE-ProRule" id="PRU00560"/>
    </source>
</evidence>
<feature type="domain" description="UvrD-like helicase ATP-binding" evidence="10">
    <location>
        <begin position="188"/>
        <end position="648"/>
    </location>
</feature>
<evidence type="ECO:0000256" key="1">
    <source>
        <dbReference type="ARBA" id="ARBA00022741"/>
    </source>
</evidence>
<gene>
    <name evidence="11" type="ORF">J0J18_12345</name>
</gene>
<dbReference type="SUPFAM" id="SSF52540">
    <property type="entry name" value="P-loop containing nucleoside triphosphate hydrolases"/>
    <property type="match status" value="1"/>
</dbReference>
<comment type="caution">
    <text evidence="11">The sequence shown here is derived from an EMBL/GenBank/DDBJ whole genome shotgun (WGS) entry which is preliminary data.</text>
</comment>
<keyword evidence="4 9" id="KW-0067">ATP-binding</keyword>
<dbReference type="SUPFAM" id="SSF57783">
    <property type="entry name" value="Zinc beta-ribbon"/>
    <property type="match status" value="1"/>
</dbReference>
<evidence type="ECO:0000256" key="2">
    <source>
        <dbReference type="ARBA" id="ARBA00022801"/>
    </source>
</evidence>
<dbReference type="GO" id="GO:0005829">
    <property type="term" value="C:cytosol"/>
    <property type="evidence" value="ECO:0007669"/>
    <property type="project" value="TreeGrafter"/>
</dbReference>
<keyword evidence="2 9" id="KW-0378">Hydrolase</keyword>
<evidence type="ECO:0000259" key="10">
    <source>
        <dbReference type="PROSITE" id="PS51198"/>
    </source>
</evidence>
<comment type="catalytic activity">
    <reaction evidence="8">
        <text>ATP + H2O = ADP + phosphate + H(+)</text>
        <dbReference type="Rhea" id="RHEA:13065"/>
        <dbReference type="ChEBI" id="CHEBI:15377"/>
        <dbReference type="ChEBI" id="CHEBI:15378"/>
        <dbReference type="ChEBI" id="CHEBI:30616"/>
        <dbReference type="ChEBI" id="CHEBI:43474"/>
        <dbReference type="ChEBI" id="CHEBI:456216"/>
        <dbReference type="EC" id="5.6.2.4"/>
    </reaction>
</comment>
<dbReference type="RefSeq" id="WP_206622783.1">
    <property type="nucleotide sequence ID" value="NZ_JAFKOQ010000006.1"/>
</dbReference>
<dbReference type="GO" id="GO:0000725">
    <property type="term" value="P:recombinational repair"/>
    <property type="evidence" value="ECO:0007669"/>
    <property type="project" value="TreeGrafter"/>
</dbReference>
<keyword evidence="1 9" id="KW-0547">Nucleotide-binding</keyword>
<sequence>MQKIQFTSHLIARCLGNNNRLELSENKILLKCSNEIEQFLWQQIDSPPIAYLGLTGGYIRFSASKKVYTVSMLSFVDTLKYQHDLFAYWANRNAESLVRFVQDVEHHCRTTYLKSTSRESIQARAQKEVLKWKGWRTAKGLDEATISVARRVQEISEWSDEQVFAIRQSYVTNQLKQFKPFFDEVESNPLTEEQRIACVTDNDNNLLLAGAGTGKTSVMVGRTGYLVRSGQAKAEDILLLAFGAKAAEEMDERIKKRLGFESVRASTFHSLGLKIIAEVEGHAPKLCPFELEPKMKALWMHKTLEELMHDAHYRRQLLEYFSAYYYVDRSPFEFNSYGDYLRYLNDNDIQTIKGEAVKSFGEMVIANWLYRHGLNYQYEANYRFDVSTQEYRQYQPDFYLPDYDIYIEYYGIDKDGNTLPWIDKEKYHRSIEWKRSTHEKYQTGYIELFFHQHRDGVMLPSLENQLRDRNVELSPISQAEQLAKLEELGQVTQLAKLLGMLVDMYKASCLDQVALDTLIAQSVDPKQTAKAFGLLMPLYMRYEHYLQQEKLIDFNDMIVKALHYIQSGQFRPNWKYILVDEFQDISEPRARLVKALRDACTGCSLFCVGDDWQAIYRFTGADVKLTTHFSDYFGHTSETHLDLTFRFNSSIGDVASRFVTQNPVQIRKIIRSLNQVNKPAVSLLRQSQSELGVNPLERALEAIAYRVKRSGKLTQNKVYLLARFWHQMPRSQELLAYRKQFPSLNIEWYSFHASKGKEADYVVIVGLTSGASGFPSKKVTPPLIDALLPKGDGYEFAEERRLFYVAITRARHRAYLLADMTDVSEFVVELLESNYPIETDEFETSFVQKLFEQISCQRCKAGTLQERVSEFGKFYSCSLYPRCKHKETPCECCGQPMSCSKKQGYQVCINDACGAAVRPLCQRCGSEMKLRDGQYGPFWSCTNYRKGADLNCGYTLKVTSDC</sequence>
<dbReference type="GO" id="GO:0016787">
    <property type="term" value="F:hydrolase activity"/>
    <property type="evidence" value="ECO:0007669"/>
    <property type="project" value="UniProtKB-UniRule"/>
</dbReference>
<dbReference type="InterPro" id="IPR014017">
    <property type="entry name" value="DNA_helicase_UvrD-like_C"/>
</dbReference>
<keyword evidence="5" id="KW-0413">Isomerase</keyword>
<dbReference type="Gene3D" id="3.40.91.30">
    <property type="match status" value="1"/>
</dbReference>
<keyword evidence="3 9" id="KW-0347">Helicase</keyword>
<protein>
    <recommendedName>
        <fullName evidence="7">DNA 3'-5' helicase</fullName>
        <ecNumber evidence="7">5.6.2.4</ecNumber>
    </recommendedName>
</protein>
<dbReference type="Gene3D" id="3.30.65.10">
    <property type="entry name" value="Bacterial Topoisomerase I, domain 1"/>
    <property type="match status" value="2"/>
</dbReference>
<dbReference type="AlphaFoldDB" id="A0AAW4HCZ0"/>
<evidence type="ECO:0000256" key="4">
    <source>
        <dbReference type="ARBA" id="ARBA00022840"/>
    </source>
</evidence>
<feature type="binding site" evidence="9">
    <location>
        <begin position="209"/>
        <end position="216"/>
    </location>
    <ligand>
        <name>ATP</name>
        <dbReference type="ChEBI" id="CHEBI:30616"/>
    </ligand>
</feature>
<dbReference type="GO" id="GO:0003677">
    <property type="term" value="F:DNA binding"/>
    <property type="evidence" value="ECO:0007669"/>
    <property type="project" value="InterPro"/>
</dbReference>
<dbReference type="InterPro" id="IPR000212">
    <property type="entry name" value="DNA_helicase_UvrD/REP"/>
</dbReference>
<reference evidence="11" key="1">
    <citation type="submission" date="2021-03" db="EMBL/GenBank/DDBJ databases">
        <title>Study of the foodborne Vibrio vulnificus isolates from China.</title>
        <authorList>
            <person name="Zheng Z."/>
            <person name="Ye L."/>
        </authorList>
    </citation>
    <scope>NUCLEOTIDE SEQUENCE</scope>
    <source>
        <strain evidence="11">Vv1582</strain>
    </source>
</reference>
<name>A0AAW4HCZ0_VIBVL</name>
<dbReference type="EC" id="5.6.2.4" evidence="7"/>
<dbReference type="Pfam" id="PF00580">
    <property type="entry name" value="UvrD-helicase"/>
    <property type="match status" value="2"/>
</dbReference>
<proteinExistence type="predicted"/>
<dbReference type="GO" id="GO:0005524">
    <property type="term" value="F:ATP binding"/>
    <property type="evidence" value="ECO:0007669"/>
    <property type="project" value="UniProtKB-UniRule"/>
</dbReference>
<dbReference type="PANTHER" id="PTHR11070:SF63">
    <property type="entry name" value="DNA HELICASE IV"/>
    <property type="match status" value="1"/>
</dbReference>
<organism evidence="11 12">
    <name type="scientific">Vibrio vulnificus</name>
    <dbReference type="NCBI Taxonomy" id="672"/>
    <lineage>
        <taxon>Bacteria</taxon>
        <taxon>Pseudomonadati</taxon>
        <taxon>Pseudomonadota</taxon>
        <taxon>Gammaproteobacteria</taxon>
        <taxon>Vibrionales</taxon>
        <taxon>Vibrionaceae</taxon>
        <taxon>Vibrio</taxon>
    </lineage>
</organism>
<accession>A0AAW4HCZ0</accession>
<dbReference type="FunFam" id="3.40.50.300:FF:000975">
    <property type="entry name" value="DNA helicase"/>
    <property type="match status" value="1"/>
</dbReference>